<keyword evidence="4" id="KW-1185">Reference proteome</keyword>
<gene>
    <name evidence="3" type="ordered locus">Shel_12080</name>
</gene>
<dbReference type="Gene3D" id="3.40.50.1820">
    <property type="entry name" value="alpha/beta hydrolase"/>
    <property type="match status" value="1"/>
</dbReference>
<keyword evidence="1" id="KW-0472">Membrane</keyword>
<dbReference type="GO" id="GO:0047617">
    <property type="term" value="F:fatty acyl-CoA hydrolase activity"/>
    <property type="evidence" value="ECO:0007669"/>
    <property type="project" value="TreeGrafter"/>
</dbReference>
<dbReference type="SUPFAM" id="SSF53474">
    <property type="entry name" value="alpha/beta-Hydrolases"/>
    <property type="match status" value="1"/>
</dbReference>
<name>C7N5Q1_SLAHD</name>
<dbReference type="PANTHER" id="PTHR10824:SF4">
    <property type="entry name" value="ACYL-COENZYME A THIOESTERASE 1-LIKE"/>
    <property type="match status" value="1"/>
</dbReference>
<dbReference type="PANTHER" id="PTHR10824">
    <property type="entry name" value="ACYL-COENZYME A THIOESTERASE-RELATED"/>
    <property type="match status" value="1"/>
</dbReference>
<dbReference type="GO" id="GO:0006631">
    <property type="term" value="P:fatty acid metabolic process"/>
    <property type="evidence" value="ECO:0007669"/>
    <property type="project" value="TreeGrafter"/>
</dbReference>
<dbReference type="KEGG" id="shi:Shel_12080"/>
<dbReference type="HOGENOM" id="CLU_029849_0_1_11"/>
<dbReference type="RefSeq" id="WP_012798339.1">
    <property type="nucleotide sequence ID" value="NC_013165.1"/>
</dbReference>
<dbReference type="InterPro" id="IPR029058">
    <property type="entry name" value="AB_hydrolase_fold"/>
</dbReference>
<protein>
    <submittedName>
        <fullName evidence="3">Acyl-CoA thioester hydrolase family protein</fullName>
    </submittedName>
</protein>
<evidence type="ECO:0000259" key="2">
    <source>
        <dbReference type="Pfam" id="PF08840"/>
    </source>
</evidence>
<dbReference type="EMBL" id="CP001684">
    <property type="protein sequence ID" value="ACV22236.1"/>
    <property type="molecule type" value="Genomic_DNA"/>
</dbReference>
<evidence type="ECO:0000313" key="3">
    <source>
        <dbReference type="EMBL" id="ACV22236.1"/>
    </source>
</evidence>
<dbReference type="InterPro" id="IPR014940">
    <property type="entry name" value="BAAT_C"/>
</dbReference>
<keyword evidence="1" id="KW-1133">Transmembrane helix</keyword>
<sequence length="331" mass="36204">MIIKIVITVIVVIAVAGIAITVLNRFNSSTYTIMQGSSMDGSTRYETNEQVIYIEGDYMKGYRFSPVERTHPGTVVVYGGSEGSPNYWQAKMIADQGYEVLALYFWGQDGQAPTLANVPLEQFDEVEAYIQKNVEQPTPITVIGTSKGAEFSAELAAHGFAIDNLVNFAPADHTYFGLDYTSRDELPSFTYRGEPVPFASQRTIGIGTSAKLMWDMMTGYPPSYRATYESAAEDSGELGRIDLSSFEGNALFFAGAADAMWQSEVAAENLAAQSERFEAYIYPDAGHVFTDDVDRLGTGWEIMFGGTAEGSAAAFEDSTDILFDHLAAWHG</sequence>
<dbReference type="STRING" id="471855.Shel_12080"/>
<feature type="transmembrane region" description="Helical" evidence="1">
    <location>
        <begin position="6"/>
        <end position="26"/>
    </location>
</feature>
<organism evidence="3 4">
    <name type="scientific">Slackia heliotrinireducens (strain ATCC 29202 / DSM 20476 / NCTC 11029 / RHS 1)</name>
    <name type="common">Peptococcus heliotrinreducens</name>
    <dbReference type="NCBI Taxonomy" id="471855"/>
    <lineage>
        <taxon>Bacteria</taxon>
        <taxon>Bacillati</taxon>
        <taxon>Actinomycetota</taxon>
        <taxon>Coriobacteriia</taxon>
        <taxon>Eggerthellales</taxon>
        <taxon>Eggerthellaceae</taxon>
        <taxon>Slackia</taxon>
    </lineage>
</organism>
<feature type="domain" description="BAAT/Acyl-CoA thioester hydrolase C-terminal" evidence="2">
    <location>
        <begin position="118"/>
        <end position="289"/>
    </location>
</feature>
<keyword evidence="1" id="KW-0812">Transmembrane</keyword>
<reference evidence="3 4" key="1">
    <citation type="journal article" date="2009" name="Stand. Genomic Sci.">
        <title>Complete genome sequence of Slackia heliotrinireducens type strain (RHS 1).</title>
        <authorList>
            <person name="Pukall R."/>
            <person name="Lapidus A."/>
            <person name="Nolan M."/>
            <person name="Copeland A."/>
            <person name="Glavina Del Rio T."/>
            <person name="Lucas S."/>
            <person name="Chen F."/>
            <person name="Tice H."/>
            <person name="Cheng J.F."/>
            <person name="Chertkov O."/>
            <person name="Bruce D."/>
            <person name="Goodwin L."/>
            <person name="Kuske C."/>
            <person name="Brettin T."/>
            <person name="Detter J.C."/>
            <person name="Han C."/>
            <person name="Pitluck S."/>
            <person name="Pati A."/>
            <person name="Mavrommatis K."/>
            <person name="Ivanova N."/>
            <person name="Ovchinnikova G."/>
            <person name="Chen A."/>
            <person name="Palaniappan K."/>
            <person name="Schneider S."/>
            <person name="Rohde M."/>
            <person name="Chain P."/>
            <person name="D'haeseleer P."/>
            <person name="Goker M."/>
            <person name="Bristow J."/>
            <person name="Eisen J.A."/>
            <person name="Markowitz V."/>
            <person name="Kyrpides N.C."/>
            <person name="Klenk H.P."/>
            <person name="Hugenholtz P."/>
        </authorList>
    </citation>
    <scope>NUCLEOTIDE SEQUENCE [LARGE SCALE GENOMIC DNA]</scope>
    <source>
        <strain evidence="4">ATCC 29202 / DSM 20476 / NCTC 11029 / RHS 1</strain>
    </source>
</reference>
<evidence type="ECO:0000313" key="4">
    <source>
        <dbReference type="Proteomes" id="UP000002026"/>
    </source>
</evidence>
<dbReference type="GO" id="GO:0006637">
    <property type="term" value="P:acyl-CoA metabolic process"/>
    <property type="evidence" value="ECO:0007669"/>
    <property type="project" value="TreeGrafter"/>
</dbReference>
<dbReference type="eggNOG" id="COG1073">
    <property type="taxonomic scope" value="Bacteria"/>
</dbReference>
<accession>C7N5Q1</accession>
<dbReference type="AlphaFoldDB" id="C7N5Q1"/>
<proteinExistence type="predicted"/>
<dbReference type="Proteomes" id="UP000002026">
    <property type="component" value="Chromosome"/>
</dbReference>
<dbReference type="Pfam" id="PF08840">
    <property type="entry name" value="BAAT_C"/>
    <property type="match status" value="1"/>
</dbReference>
<evidence type="ECO:0000256" key="1">
    <source>
        <dbReference type="SAM" id="Phobius"/>
    </source>
</evidence>
<keyword evidence="3" id="KW-0378">Hydrolase</keyword>